<dbReference type="InterPro" id="IPR036396">
    <property type="entry name" value="Cyt_P450_sf"/>
</dbReference>
<dbReference type="InterPro" id="IPR052306">
    <property type="entry name" value="CYP450_71D"/>
</dbReference>
<comment type="caution">
    <text evidence="9">The sequence shown here is derived from an EMBL/GenBank/DDBJ whole genome shotgun (WGS) entry which is preliminary data.</text>
</comment>
<keyword evidence="4" id="KW-0479">Metal-binding</keyword>
<organism evidence="9 10">
    <name type="scientific">Abeliophyllum distichum</name>
    <dbReference type="NCBI Taxonomy" id="126358"/>
    <lineage>
        <taxon>Eukaryota</taxon>
        <taxon>Viridiplantae</taxon>
        <taxon>Streptophyta</taxon>
        <taxon>Embryophyta</taxon>
        <taxon>Tracheophyta</taxon>
        <taxon>Spermatophyta</taxon>
        <taxon>Magnoliopsida</taxon>
        <taxon>eudicotyledons</taxon>
        <taxon>Gunneridae</taxon>
        <taxon>Pentapetalae</taxon>
        <taxon>asterids</taxon>
        <taxon>lamiids</taxon>
        <taxon>Lamiales</taxon>
        <taxon>Oleaceae</taxon>
        <taxon>Forsythieae</taxon>
        <taxon>Abeliophyllum</taxon>
    </lineage>
</organism>
<keyword evidence="5" id="KW-0812">Transmembrane</keyword>
<evidence type="ECO:0000256" key="5">
    <source>
        <dbReference type="ARBA" id="ARBA00022968"/>
    </source>
</evidence>
<keyword evidence="6" id="KW-0560">Oxidoreductase</keyword>
<gene>
    <name evidence="9" type="ORF">Adt_36510</name>
</gene>
<evidence type="ECO:0000256" key="3">
    <source>
        <dbReference type="ARBA" id="ARBA00022617"/>
    </source>
</evidence>
<keyword evidence="7" id="KW-0408">Iron</keyword>
<keyword evidence="3" id="KW-0349">Heme</keyword>
<accession>A0ABD1QHR5</accession>
<evidence type="ECO:0000313" key="9">
    <source>
        <dbReference type="EMBL" id="KAL2475774.1"/>
    </source>
</evidence>
<reference evidence="10" key="1">
    <citation type="submission" date="2024-07" db="EMBL/GenBank/DDBJ databases">
        <title>Two chromosome-level genome assemblies of Korean endemic species Abeliophyllum distichum and Forsythia ovata (Oleaceae).</title>
        <authorList>
            <person name="Jang H."/>
        </authorList>
    </citation>
    <scope>NUCLEOTIDE SEQUENCE [LARGE SCALE GENOMIC DNA]</scope>
</reference>
<dbReference type="Proteomes" id="UP001604336">
    <property type="component" value="Unassembled WGS sequence"/>
</dbReference>
<evidence type="ECO:0000256" key="4">
    <source>
        <dbReference type="ARBA" id="ARBA00022723"/>
    </source>
</evidence>
<evidence type="ECO:0000256" key="8">
    <source>
        <dbReference type="ARBA" id="ARBA00023033"/>
    </source>
</evidence>
<name>A0ABD1QHR5_9LAMI</name>
<evidence type="ECO:0000256" key="7">
    <source>
        <dbReference type="ARBA" id="ARBA00023004"/>
    </source>
</evidence>
<keyword evidence="10" id="KW-1185">Reference proteome</keyword>
<evidence type="ECO:0000256" key="6">
    <source>
        <dbReference type="ARBA" id="ARBA00023002"/>
    </source>
</evidence>
<dbReference type="GO" id="GO:0004497">
    <property type="term" value="F:monooxygenase activity"/>
    <property type="evidence" value="ECO:0007669"/>
    <property type="project" value="UniProtKB-KW"/>
</dbReference>
<keyword evidence="8" id="KW-0503">Monooxygenase</keyword>
<dbReference type="AlphaFoldDB" id="A0ABD1QHR5"/>
<proteinExistence type="inferred from homology"/>
<dbReference type="GO" id="GO:0046872">
    <property type="term" value="F:metal ion binding"/>
    <property type="evidence" value="ECO:0007669"/>
    <property type="project" value="UniProtKB-KW"/>
</dbReference>
<protein>
    <submittedName>
        <fullName evidence="9">Cytochrome</fullName>
    </submittedName>
</protein>
<evidence type="ECO:0000256" key="2">
    <source>
        <dbReference type="ARBA" id="ARBA00010617"/>
    </source>
</evidence>
<dbReference type="GO" id="GO:0016020">
    <property type="term" value="C:membrane"/>
    <property type="evidence" value="ECO:0007669"/>
    <property type="project" value="UniProtKB-SubCell"/>
</dbReference>
<dbReference type="InterPro" id="IPR001128">
    <property type="entry name" value="Cyt_P450"/>
</dbReference>
<dbReference type="EMBL" id="JBFOLK010000011">
    <property type="protein sequence ID" value="KAL2475774.1"/>
    <property type="molecule type" value="Genomic_DNA"/>
</dbReference>
<comment type="similarity">
    <text evidence="2">Belongs to the cytochrome P450 family.</text>
</comment>
<dbReference type="Gene3D" id="1.10.630.10">
    <property type="entry name" value="Cytochrome P450"/>
    <property type="match status" value="1"/>
</dbReference>
<evidence type="ECO:0000313" key="10">
    <source>
        <dbReference type="Proteomes" id="UP001604336"/>
    </source>
</evidence>
<sequence>MAKAGSAPHHAFRNLARKYGPIMHLQFGEISAVIVSAPRVEKEVLKTHNLAFTSMPKLISPEIITYNYLDVSFSPYGGYWKQMRKIYNLELLSAKNVQSFSSIRDEELFAFTNNVVGRAAFRDRCKDQAEVILLNADDDLMASAGGFDVANLYPSIKILRVISGLKSKLMKLPQKSDKVLNKIINEHKERLANKEKFNQGWI</sequence>
<dbReference type="Pfam" id="PF00067">
    <property type="entry name" value="p450"/>
    <property type="match status" value="1"/>
</dbReference>
<dbReference type="SUPFAM" id="SSF48264">
    <property type="entry name" value="Cytochrome P450"/>
    <property type="match status" value="1"/>
</dbReference>
<keyword evidence="5" id="KW-0735">Signal-anchor</keyword>
<comment type="subcellular location">
    <subcellularLocation>
        <location evidence="1">Membrane</location>
        <topology evidence="1">Single-pass type II membrane protein</topology>
    </subcellularLocation>
</comment>
<evidence type="ECO:0000256" key="1">
    <source>
        <dbReference type="ARBA" id="ARBA00004606"/>
    </source>
</evidence>
<dbReference type="PANTHER" id="PTHR47953:SF16">
    <property type="entry name" value="CYTOCHROME P450 71D8"/>
    <property type="match status" value="1"/>
</dbReference>
<dbReference type="PANTHER" id="PTHR47953">
    <property type="entry name" value="OS08G0105600 PROTEIN"/>
    <property type="match status" value="1"/>
</dbReference>